<organism evidence="5 6">
    <name type="scientific">Candidatus Enterococcus ikei</name>
    <dbReference type="NCBI Taxonomy" id="2815326"/>
    <lineage>
        <taxon>Bacteria</taxon>
        <taxon>Bacillati</taxon>
        <taxon>Bacillota</taxon>
        <taxon>Bacilli</taxon>
        <taxon>Lactobacillales</taxon>
        <taxon>Enterococcaceae</taxon>
        <taxon>Enterococcus</taxon>
    </lineage>
</organism>
<feature type="domain" description="DJ-1/PfpI" evidence="4">
    <location>
        <begin position="30"/>
        <end position="220"/>
    </location>
</feature>
<evidence type="ECO:0000313" key="6">
    <source>
        <dbReference type="Proteomes" id="UP000664632"/>
    </source>
</evidence>
<keyword evidence="2" id="KW-0456">Lyase</keyword>
<accession>A0ABS3H152</accession>
<dbReference type="InterPro" id="IPR050325">
    <property type="entry name" value="Prot/Nucl_acid_deglycase"/>
</dbReference>
<proteinExistence type="inferred from homology"/>
<dbReference type="EMBL" id="JAFLWD010000033">
    <property type="protein sequence ID" value="MBO0441232.1"/>
    <property type="molecule type" value="Genomic_DNA"/>
</dbReference>
<dbReference type="Proteomes" id="UP000664632">
    <property type="component" value="Unassembled WGS sequence"/>
</dbReference>
<dbReference type="InterPro" id="IPR029062">
    <property type="entry name" value="Class_I_gatase-like"/>
</dbReference>
<dbReference type="SUPFAM" id="SSF52317">
    <property type="entry name" value="Class I glutamine amidotransferase-like"/>
    <property type="match status" value="1"/>
</dbReference>
<dbReference type="PANTHER" id="PTHR48094">
    <property type="entry name" value="PROTEIN/NUCLEIC ACID DEGLYCASE DJ-1-RELATED"/>
    <property type="match status" value="1"/>
</dbReference>
<dbReference type="CDD" id="cd03141">
    <property type="entry name" value="GATase1_Hsp31_like"/>
    <property type="match status" value="1"/>
</dbReference>
<sequence>MKKVLIVETNVTRYQGTKEPTGLWLGESAEFVDELNKAGIAYDFVSPKGGFIPLDPRSMKYTDESILSVYEDPDFVYRGLTNTLKPAEVNTDDYFAIYYTGGHGVMWDFPDNQELQTIAKEIYAHNGYLVSVCHGIAGLLHIKDDNGNYLIANKAITGFTTTEEIIAGKKSVVPFLNKEIAEKNGATFKKKRFYKDYAIKDGRIITGQNPFSVRSVAKLLLNQVDLGGNDHANNLGK</sequence>
<dbReference type="RefSeq" id="WP_207113249.1">
    <property type="nucleotide sequence ID" value="NZ_JAFLWD010000033.1"/>
</dbReference>
<evidence type="ECO:0000259" key="4">
    <source>
        <dbReference type="Pfam" id="PF01965"/>
    </source>
</evidence>
<evidence type="ECO:0000256" key="2">
    <source>
        <dbReference type="ARBA" id="ARBA00023239"/>
    </source>
</evidence>
<evidence type="ECO:0000313" key="5">
    <source>
        <dbReference type="EMBL" id="MBO0441232.1"/>
    </source>
</evidence>
<keyword evidence="5" id="KW-0315">Glutamine amidotransferase</keyword>
<reference evidence="5 6" key="1">
    <citation type="submission" date="2021-03" db="EMBL/GenBank/DDBJ databases">
        <title>Enterococcal diversity collection.</title>
        <authorList>
            <person name="Gilmore M.S."/>
            <person name="Schwartzman J."/>
            <person name="Van Tyne D."/>
            <person name="Martin M."/>
            <person name="Earl A.M."/>
            <person name="Manson A.L."/>
            <person name="Straub T."/>
            <person name="Salamzade R."/>
            <person name="Saavedra J."/>
            <person name="Lebreton F."/>
            <person name="Prichula J."/>
            <person name="Schaufler K."/>
            <person name="Gaca A."/>
            <person name="Sgardioli B."/>
            <person name="Wagenaar J."/>
            <person name="Strong T."/>
        </authorList>
    </citation>
    <scope>NUCLEOTIDE SEQUENCE [LARGE SCALE GENOMIC DNA]</scope>
    <source>
        <strain evidence="5 6">DIV0869a</strain>
    </source>
</reference>
<name>A0ABS3H152_9ENTE</name>
<protein>
    <submittedName>
        <fullName evidence="5">Type 1 glutamine amidotransferase domain-containing protein</fullName>
    </submittedName>
</protein>
<dbReference type="Pfam" id="PF01965">
    <property type="entry name" value="DJ-1_PfpI"/>
    <property type="match status" value="1"/>
</dbReference>
<dbReference type="InterPro" id="IPR002818">
    <property type="entry name" value="DJ-1/PfpI"/>
</dbReference>
<comment type="caution">
    <text evidence="5">The sequence shown here is derived from an EMBL/GenBank/DDBJ whole genome shotgun (WGS) entry which is preliminary data.</text>
</comment>
<gene>
    <name evidence="5" type="ORF">JZO69_12740</name>
</gene>
<evidence type="ECO:0000256" key="3">
    <source>
        <dbReference type="ARBA" id="ARBA00038493"/>
    </source>
</evidence>
<dbReference type="PANTHER" id="PTHR48094:SF11">
    <property type="entry name" value="GLUTATHIONE-INDEPENDENT GLYOXALASE HSP31-RELATED"/>
    <property type="match status" value="1"/>
</dbReference>
<comment type="similarity">
    <text evidence="3">Belongs to the peptidase C56 family. HSP31-like subfamily.</text>
</comment>
<dbReference type="Gene3D" id="3.40.50.880">
    <property type="match status" value="1"/>
</dbReference>
<keyword evidence="6" id="KW-1185">Reference proteome</keyword>
<evidence type="ECO:0000256" key="1">
    <source>
        <dbReference type="ARBA" id="ARBA00023016"/>
    </source>
</evidence>
<keyword evidence="1" id="KW-0346">Stress response</keyword>